<dbReference type="AlphaFoldDB" id="A0A8J5NH52"/>
<dbReference type="Proteomes" id="UP000694050">
    <property type="component" value="Unassembled WGS sequence"/>
</dbReference>
<protein>
    <submittedName>
        <fullName evidence="1">Uncharacterized protein</fullName>
    </submittedName>
</protein>
<accession>A0A8J5NH52</accession>
<comment type="caution">
    <text evidence="1">The sequence shown here is derived from an EMBL/GenBank/DDBJ whole genome shotgun (WGS) entry which is preliminary data.</text>
</comment>
<name>A0A8J5NH52_FUSOX</name>
<reference evidence="1" key="1">
    <citation type="submission" date="2021-04" db="EMBL/GenBank/DDBJ databases">
        <title>First draft genome resource for Brassicaceae pathogens Fusarium oxysporum f. sp. raphani and Fusarium oxysporum f. sp. rapae.</title>
        <authorList>
            <person name="Asai S."/>
        </authorList>
    </citation>
    <scope>NUCLEOTIDE SEQUENCE</scope>
    <source>
        <strain evidence="1">Tf1208</strain>
    </source>
</reference>
<dbReference type="EMBL" id="JAELUQ010000015">
    <property type="protein sequence ID" value="KAG7403332.1"/>
    <property type="molecule type" value="Genomic_DNA"/>
</dbReference>
<evidence type="ECO:0000313" key="2">
    <source>
        <dbReference type="Proteomes" id="UP000694050"/>
    </source>
</evidence>
<gene>
    <name evidence="1" type="ORF">Forpe1208_v016661</name>
</gene>
<proteinExistence type="predicted"/>
<evidence type="ECO:0000313" key="1">
    <source>
        <dbReference type="EMBL" id="KAG7403332.1"/>
    </source>
</evidence>
<sequence length="125" mass="13388">MSLLFEVVPLGYGCLWRSGGHPIGIEKGDPAAELSAGGFSGKIKKPTTERHSLAYEPIFCPLDHAAAQFVQVSSSCSSADDIVVRSMGTGRNCRPSAITEKPEGPSLCRNPHDTPFNLSTEHCCR</sequence>
<organism evidence="1 2">
    <name type="scientific">Fusarium oxysporum f. sp. rapae</name>
    <dbReference type="NCBI Taxonomy" id="485398"/>
    <lineage>
        <taxon>Eukaryota</taxon>
        <taxon>Fungi</taxon>
        <taxon>Dikarya</taxon>
        <taxon>Ascomycota</taxon>
        <taxon>Pezizomycotina</taxon>
        <taxon>Sordariomycetes</taxon>
        <taxon>Hypocreomycetidae</taxon>
        <taxon>Hypocreales</taxon>
        <taxon>Nectriaceae</taxon>
        <taxon>Fusarium</taxon>
        <taxon>Fusarium oxysporum species complex</taxon>
    </lineage>
</organism>